<feature type="domain" description="FHA" evidence="10">
    <location>
        <begin position="20"/>
        <end position="84"/>
    </location>
</feature>
<accession>A0A835QKH5</accession>
<evidence type="ECO:0000313" key="13">
    <source>
        <dbReference type="Proteomes" id="UP000639772"/>
    </source>
</evidence>
<feature type="domain" description="BRCT" evidence="11">
    <location>
        <begin position="126"/>
        <end position="190"/>
    </location>
</feature>
<evidence type="ECO:0000259" key="10">
    <source>
        <dbReference type="PROSITE" id="PS50006"/>
    </source>
</evidence>
<dbReference type="PANTHER" id="PTHR12162">
    <property type="entry name" value="NIBRIN-RELATED"/>
    <property type="match status" value="1"/>
</dbReference>
<dbReference type="SUPFAM" id="SSF49879">
    <property type="entry name" value="SMAD/FHA domain"/>
    <property type="match status" value="1"/>
</dbReference>
<organism evidence="12 13">
    <name type="scientific">Vanilla planifolia</name>
    <name type="common">Vanilla</name>
    <dbReference type="NCBI Taxonomy" id="51239"/>
    <lineage>
        <taxon>Eukaryota</taxon>
        <taxon>Viridiplantae</taxon>
        <taxon>Streptophyta</taxon>
        <taxon>Embryophyta</taxon>
        <taxon>Tracheophyta</taxon>
        <taxon>Spermatophyta</taxon>
        <taxon>Magnoliopsida</taxon>
        <taxon>Liliopsida</taxon>
        <taxon>Asparagales</taxon>
        <taxon>Orchidaceae</taxon>
        <taxon>Vanilloideae</taxon>
        <taxon>Vanilleae</taxon>
        <taxon>Vanilla</taxon>
    </lineage>
</organism>
<dbReference type="CDD" id="cd22667">
    <property type="entry name" value="FHA_NBN"/>
    <property type="match status" value="1"/>
</dbReference>
<dbReference type="FunFam" id="2.60.200.20:FF:000017">
    <property type="entry name" value="Nibrin"/>
    <property type="match status" value="1"/>
</dbReference>
<evidence type="ECO:0000256" key="2">
    <source>
        <dbReference type="ARBA" id="ARBA00004286"/>
    </source>
</evidence>
<dbReference type="OrthoDB" id="552194at2759"/>
<dbReference type="PROSITE" id="PS50172">
    <property type="entry name" value="BRCT"/>
    <property type="match status" value="1"/>
</dbReference>
<dbReference type="PROSITE" id="PS50006">
    <property type="entry name" value="FHA_DOMAIN"/>
    <property type="match status" value="1"/>
</dbReference>
<protein>
    <recommendedName>
        <fullName evidence="14">Nijmegen breakage syndrome 1 protein</fullName>
    </recommendedName>
</protein>
<feature type="compositionally biased region" description="Basic and acidic residues" evidence="9">
    <location>
        <begin position="484"/>
        <end position="500"/>
    </location>
</feature>
<dbReference type="SUPFAM" id="SSF52113">
    <property type="entry name" value="BRCT domain"/>
    <property type="match status" value="1"/>
</dbReference>
<dbReference type="AlphaFoldDB" id="A0A835QKH5"/>
<dbReference type="Gene3D" id="3.40.50.10190">
    <property type="entry name" value="BRCT domain"/>
    <property type="match status" value="1"/>
</dbReference>
<keyword evidence="6" id="KW-0539">Nucleus</keyword>
<dbReference type="GO" id="GO:0030870">
    <property type="term" value="C:Mre11 complex"/>
    <property type="evidence" value="ECO:0007669"/>
    <property type="project" value="InterPro"/>
</dbReference>
<keyword evidence="7" id="KW-0131">Cell cycle</keyword>
<evidence type="ECO:0000313" key="12">
    <source>
        <dbReference type="EMBL" id="KAG0475011.1"/>
    </source>
</evidence>
<name>A0A835QKH5_VANPL</name>
<evidence type="ECO:0008006" key="14">
    <source>
        <dbReference type="Google" id="ProtNLM"/>
    </source>
</evidence>
<dbReference type="InterPro" id="IPR001357">
    <property type="entry name" value="BRCT_dom"/>
</dbReference>
<dbReference type="GO" id="GO:0000724">
    <property type="term" value="P:double-strand break repair via homologous recombination"/>
    <property type="evidence" value="ECO:0007669"/>
    <property type="project" value="TreeGrafter"/>
</dbReference>
<evidence type="ECO:0000256" key="7">
    <source>
        <dbReference type="ARBA" id="ARBA00023306"/>
    </source>
</evidence>
<evidence type="ECO:0000259" key="11">
    <source>
        <dbReference type="PROSITE" id="PS50172"/>
    </source>
</evidence>
<evidence type="ECO:0000256" key="6">
    <source>
        <dbReference type="ARBA" id="ARBA00023242"/>
    </source>
</evidence>
<keyword evidence="4" id="KW-0227">DNA damage</keyword>
<keyword evidence="3" id="KW-0158">Chromosome</keyword>
<evidence type="ECO:0000256" key="5">
    <source>
        <dbReference type="ARBA" id="ARBA00023204"/>
    </source>
</evidence>
<evidence type="ECO:0000256" key="8">
    <source>
        <dbReference type="ARBA" id="ARBA00044757"/>
    </source>
</evidence>
<evidence type="ECO:0000256" key="1">
    <source>
        <dbReference type="ARBA" id="ARBA00004123"/>
    </source>
</evidence>
<evidence type="ECO:0000256" key="9">
    <source>
        <dbReference type="SAM" id="MobiDB-lite"/>
    </source>
</evidence>
<sequence length="537" mass="59959">MVWSLLPAEGLRGAQKYYIFASGRYKVGRKDCDIVVQMDTAVSRLHAEVIVDKMVSHDLCFLGQKTPNSHVKIKDYSKYGTFVNKELGPMSTRLRHSEEVKLKEGDTVTFGTGNATFRFCYVPFIIFIHSSVHGRIRSSFQDFASYIGAEVTSKCSPKITHVLVDESSSVTMEIIESVLAKKIVVLADWFKVLAEKNICLELPSPMHYLPSLNLEGNLVKIVEPQVRENCLEGYTFVLVSNHKYKFGSKLLLLLEASGATHVSVDELSDSQTGNNHAVLVIPEKTTSEYNHSRQLSNLSRITEINLVAAVLSGRLDSSTLELVSYDPNKDAVVITSSQSTDETIVADSDVEIDAATSTGVITTIKAEITGKNNIGGSSEKVRDNESINDYDEQKEVNYEALQETKASALGEANVVRICKLDEANVAHMDEFEHSDIIYNPDLIVRDTTAAPSMSSEMPANFKCFRKRETVSGNNFRDLIPFSKDPYKENDHGRESDYMRDERKRKQLEAIAEELFNNVKLRKRTAAGTSLEAFLSHR</sequence>
<dbReference type="EMBL" id="JADCNM010000007">
    <property type="protein sequence ID" value="KAG0475011.1"/>
    <property type="molecule type" value="Genomic_DNA"/>
</dbReference>
<dbReference type="Gene3D" id="2.60.200.20">
    <property type="match status" value="1"/>
</dbReference>
<evidence type="ECO:0000256" key="4">
    <source>
        <dbReference type="ARBA" id="ARBA00022763"/>
    </source>
</evidence>
<evidence type="ECO:0000256" key="3">
    <source>
        <dbReference type="ARBA" id="ARBA00022454"/>
    </source>
</evidence>
<dbReference type="GO" id="GO:0003684">
    <property type="term" value="F:damaged DNA binding"/>
    <property type="evidence" value="ECO:0007669"/>
    <property type="project" value="TreeGrafter"/>
</dbReference>
<dbReference type="Proteomes" id="UP000639772">
    <property type="component" value="Chromosome 7"/>
</dbReference>
<dbReference type="InterPro" id="IPR008984">
    <property type="entry name" value="SMAD_FHA_dom_sf"/>
</dbReference>
<proteinExistence type="inferred from homology"/>
<gene>
    <name evidence="12" type="ORF">HPP92_014697</name>
</gene>
<dbReference type="InterPro" id="IPR040227">
    <property type="entry name" value="Nibrin-rel"/>
</dbReference>
<dbReference type="PANTHER" id="PTHR12162:SF0">
    <property type="entry name" value="NIBRIN"/>
    <property type="match status" value="1"/>
</dbReference>
<comment type="subcellular location">
    <subcellularLocation>
        <location evidence="2">Chromosome</location>
    </subcellularLocation>
    <subcellularLocation>
        <location evidence="1">Nucleus</location>
    </subcellularLocation>
</comment>
<dbReference type="InterPro" id="IPR036420">
    <property type="entry name" value="BRCT_dom_sf"/>
</dbReference>
<comment type="similarity">
    <text evidence="8">Belongs to the Nibrin family.</text>
</comment>
<dbReference type="GO" id="GO:0007095">
    <property type="term" value="P:mitotic G2 DNA damage checkpoint signaling"/>
    <property type="evidence" value="ECO:0007669"/>
    <property type="project" value="InterPro"/>
</dbReference>
<reference evidence="12 13" key="1">
    <citation type="journal article" date="2020" name="Nat. Food">
        <title>A phased Vanilla planifolia genome enables genetic improvement of flavour and production.</title>
        <authorList>
            <person name="Hasing T."/>
            <person name="Tang H."/>
            <person name="Brym M."/>
            <person name="Khazi F."/>
            <person name="Huang T."/>
            <person name="Chambers A.H."/>
        </authorList>
    </citation>
    <scope>NUCLEOTIDE SEQUENCE [LARGE SCALE GENOMIC DNA]</scope>
    <source>
        <tissue evidence="12">Leaf</tissue>
    </source>
</reference>
<keyword evidence="5" id="KW-0234">DNA repair</keyword>
<dbReference type="InterPro" id="IPR000253">
    <property type="entry name" value="FHA_dom"/>
</dbReference>
<comment type="caution">
    <text evidence="12">The sequence shown here is derived from an EMBL/GenBank/DDBJ whole genome shotgun (WGS) entry which is preliminary data.</text>
</comment>
<dbReference type="GO" id="GO:0005694">
    <property type="term" value="C:chromosome"/>
    <property type="evidence" value="ECO:0007669"/>
    <property type="project" value="UniProtKB-SubCell"/>
</dbReference>
<dbReference type="Pfam" id="PF00498">
    <property type="entry name" value="FHA"/>
    <property type="match status" value="1"/>
</dbReference>
<feature type="region of interest" description="Disordered" evidence="9">
    <location>
        <begin position="481"/>
        <end position="500"/>
    </location>
</feature>